<evidence type="ECO:0000259" key="8">
    <source>
        <dbReference type="PROSITE" id="PS50850"/>
    </source>
</evidence>
<dbReference type="CDD" id="cd17323">
    <property type="entry name" value="MFS_Tpo1_MDR_like"/>
    <property type="match status" value="1"/>
</dbReference>
<dbReference type="SUPFAM" id="SSF103473">
    <property type="entry name" value="MFS general substrate transporter"/>
    <property type="match status" value="1"/>
</dbReference>
<proteinExistence type="predicted"/>
<feature type="transmembrane region" description="Helical" evidence="7">
    <location>
        <begin position="345"/>
        <end position="365"/>
    </location>
</feature>
<feature type="region of interest" description="Disordered" evidence="6">
    <location>
        <begin position="1"/>
        <end position="22"/>
    </location>
</feature>
<feature type="transmembrane region" description="Helical" evidence="7">
    <location>
        <begin position="409"/>
        <end position="431"/>
    </location>
</feature>
<protein>
    <submittedName>
        <fullName evidence="9">Dityrosine transporter 1</fullName>
    </submittedName>
</protein>
<feature type="transmembrane region" description="Helical" evidence="7">
    <location>
        <begin position="36"/>
        <end position="57"/>
    </location>
</feature>
<dbReference type="PANTHER" id="PTHR23502:SF21">
    <property type="entry name" value="DITYROSINE TRANSPORTER 1"/>
    <property type="match status" value="1"/>
</dbReference>
<comment type="subcellular location">
    <subcellularLocation>
        <location evidence="1">Membrane</location>
        <topology evidence="1">Multi-pass membrane protein</topology>
    </subcellularLocation>
</comment>
<feature type="domain" description="Major facilitator superfamily (MFS) profile" evidence="8">
    <location>
        <begin position="37"/>
        <end position="461"/>
    </location>
</feature>
<feature type="transmembrane region" description="Helical" evidence="7">
    <location>
        <begin position="106"/>
        <end position="130"/>
    </location>
</feature>
<evidence type="ECO:0000256" key="7">
    <source>
        <dbReference type="SAM" id="Phobius"/>
    </source>
</evidence>
<dbReference type="Gene3D" id="1.20.1250.20">
    <property type="entry name" value="MFS general substrate transporter like domains"/>
    <property type="match status" value="1"/>
</dbReference>
<evidence type="ECO:0000256" key="1">
    <source>
        <dbReference type="ARBA" id="ARBA00004141"/>
    </source>
</evidence>
<keyword evidence="10" id="KW-1185">Reference proteome</keyword>
<sequence length="527" mass="56434">MDNAEKKPAGPSTTVNSPTSTLTPPYSAFSPATRRLILGLVTAAGFLGPLCGAIYLPSLPLFEELFHTSTTGINASVTLYMVVFAITPLFWAAAADHWGRRPVYTVSLAIFIASNILLAAVPANIAALFILRILQALGSSAVASVGAGTVADITEPKNRASAMSIFLLGPHMGPILGPLIGGQFAAPSRWRWAFGFLAIACFPIYVAIQLWLPETLRTLVGNGESQCRYGLLKVQPFRQKNEDGKVPSQPSRVRVFWALLVYPPNLIIITSTALLFAGLYAILVDFTRLWVDGYGWSEAEAGYAYLCPGIFLFVGSLAGGKVSDMWRARAVKASPDGKVPPESRIFLQIIGYVATAMGLIMFGWLCQEHVHPAAVLFASAVAAFGMSWVLVTSTSYLTESSPPHAARMVALAGLLRNIGAAIAAAVIHPLIQAMGYGWCYTGLAFLVLACVAGVFYLRKTGSKYRAGLQERMKNATAAKKKEEKSAAGTKHGCPDCRCGVPVHNCPDCRCGTQPQLQPQPQQPKVTV</sequence>
<dbReference type="AlphaFoldDB" id="A0A5N5DNY1"/>
<dbReference type="InterPro" id="IPR011701">
    <property type="entry name" value="MFS"/>
</dbReference>
<gene>
    <name evidence="9" type="primary">DTR1</name>
    <name evidence="9" type="ORF">DBV05_g2727</name>
</gene>
<feature type="transmembrane region" description="Helical" evidence="7">
    <location>
        <begin position="371"/>
        <end position="397"/>
    </location>
</feature>
<feature type="transmembrane region" description="Helical" evidence="7">
    <location>
        <begin position="136"/>
        <end position="153"/>
    </location>
</feature>
<evidence type="ECO:0000256" key="6">
    <source>
        <dbReference type="SAM" id="MobiDB-lite"/>
    </source>
</evidence>
<dbReference type="FunFam" id="1.20.1250.20:FF:000172">
    <property type="entry name" value="MFS multidrug resistance transporter"/>
    <property type="match status" value="1"/>
</dbReference>
<reference evidence="9 10" key="1">
    <citation type="journal article" date="2019" name="Sci. Rep.">
        <title>A multi-omics analysis of the grapevine pathogen Lasiodiplodia theobromae reveals that temperature affects the expression of virulence- and pathogenicity-related genes.</title>
        <authorList>
            <person name="Felix C."/>
            <person name="Meneses R."/>
            <person name="Goncalves M.F.M."/>
            <person name="Tilleman L."/>
            <person name="Duarte A.S."/>
            <person name="Jorrin-Novo J.V."/>
            <person name="Van de Peer Y."/>
            <person name="Deforce D."/>
            <person name="Van Nieuwerburgh F."/>
            <person name="Esteves A.C."/>
            <person name="Alves A."/>
        </authorList>
    </citation>
    <scope>NUCLEOTIDE SEQUENCE [LARGE SCALE GENOMIC DNA]</scope>
    <source>
        <strain evidence="9 10">LA-SOL3</strain>
    </source>
</reference>
<feature type="transmembrane region" description="Helical" evidence="7">
    <location>
        <begin position="165"/>
        <end position="186"/>
    </location>
</feature>
<organism evidence="9 10">
    <name type="scientific">Lasiodiplodia theobromae</name>
    <dbReference type="NCBI Taxonomy" id="45133"/>
    <lineage>
        <taxon>Eukaryota</taxon>
        <taxon>Fungi</taxon>
        <taxon>Dikarya</taxon>
        <taxon>Ascomycota</taxon>
        <taxon>Pezizomycotina</taxon>
        <taxon>Dothideomycetes</taxon>
        <taxon>Dothideomycetes incertae sedis</taxon>
        <taxon>Botryosphaeriales</taxon>
        <taxon>Botryosphaeriaceae</taxon>
        <taxon>Lasiodiplodia</taxon>
    </lineage>
</organism>
<dbReference type="Pfam" id="PF07690">
    <property type="entry name" value="MFS_1"/>
    <property type="match status" value="1"/>
</dbReference>
<feature type="transmembrane region" description="Helical" evidence="7">
    <location>
        <begin position="303"/>
        <end position="324"/>
    </location>
</feature>
<evidence type="ECO:0000256" key="5">
    <source>
        <dbReference type="ARBA" id="ARBA00023136"/>
    </source>
</evidence>
<name>A0A5N5DNY1_9PEZI</name>
<dbReference type="OrthoDB" id="3936150at2759"/>
<evidence type="ECO:0000256" key="2">
    <source>
        <dbReference type="ARBA" id="ARBA00022448"/>
    </source>
</evidence>
<feature type="transmembrane region" description="Helical" evidence="7">
    <location>
        <begin position="77"/>
        <end position="94"/>
    </location>
</feature>
<dbReference type="InterPro" id="IPR020846">
    <property type="entry name" value="MFS_dom"/>
</dbReference>
<dbReference type="EMBL" id="VCHE01000011">
    <property type="protein sequence ID" value="KAB2578602.1"/>
    <property type="molecule type" value="Genomic_DNA"/>
</dbReference>
<feature type="transmembrane region" description="Helical" evidence="7">
    <location>
        <begin position="192"/>
        <end position="212"/>
    </location>
</feature>
<evidence type="ECO:0000313" key="10">
    <source>
        <dbReference type="Proteomes" id="UP000325902"/>
    </source>
</evidence>
<evidence type="ECO:0000313" key="9">
    <source>
        <dbReference type="EMBL" id="KAB2578602.1"/>
    </source>
</evidence>
<keyword evidence="3 7" id="KW-0812">Transmembrane</keyword>
<feature type="transmembrane region" description="Helical" evidence="7">
    <location>
        <begin position="255"/>
        <end position="283"/>
    </location>
</feature>
<dbReference type="PROSITE" id="PS50850">
    <property type="entry name" value="MFS"/>
    <property type="match status" value="1"/>
</dbReference>
<dbReference type="InterPro" id="IPR036259">
    <property type="entry name" value="MFS_trans_sf"/>
</dbReference>
<evidence type="ECO:0000256" key="3">
    <source>
        <dbReference type="ARBA" id="ARBA00022692"/>
    </source>
</evidence>
<dbReference type="GO" id="GO:0005275">
    <property type="term" value="F:amine transmembrane transporter activity"/>
    <property type="evidence" value="ECO:0007669"/>
    <property type="project" value="TreeGrafter"/>
</dbReference>
<dbReference type="GO" id="GO:0005886">
    <property type="term" value="C:plasma membrane"/>
    <property type="evidence" value="ECO:0007669"/>
    <property type="project" value="TreeGrafter"/>
</dbReference>
<keyword evidence="4 7" id="KW-1133">Transmembrane helix</keyword>
<evidence type="ECO:0000256" key="4">
    <source>
        <dbReference type="ARBA" id="ARBA00022989"/>
    </source>
</evidence>
<comment type="caution">
    <text evidence="9">The sequence shown here is derived from an EMBL/GenBank/DDBJ whole genome shotgun (WGS) entry which is preliminary data.</text>
</comment>
<keyword evidence="5 7" id="KW-0472">Membrane</keyword>
<dbReference type="PANTHER" id="PTHR23502">
    <property type="entry name" value="MAJOR FACILITATOR SUPERFAMILY"/>
    <property type="match status" value="1"/>
</dbReference>
<keyword evidence="2" id="KW-0813">Transport</keyword>
<feature type="transmembrane region" description="Helical" evidence="7">
    <location>
        <begin position="437"/>
        <end position="457"/>
    </location>
</feature>
<accession>A0A5N5DNY1</accession>
<feature type="compositionally biased region" description="Polar residues" evidence="6">
    <location>
        <begin position="11"/>
        <end position="22"/>
    </location>
</feature>
<dbReference type="Proteomes" id="UP000325902">
    <property type="component" value="Unassembled WGS sequence"/>
</dbReference>